<accession>A0A6C0D2P9</accession>
<organism evidence="1">
    <name type="scientific">viral metagenome</name>
    <dbReference type="NCBI Taxonomy" id="1070528"/>
    <lineage>
        <taxon>unclassified sequences</taxon>
        <taxon>metagenomes</taxon>
        <taxon>organismal metagenomes</taxon>
    </lineage>
</organism>
<protein>
    <submittedName>
        <fullName evidence="1">Uncharacterized protein</fullName>
    </submittedName>
</protein>
<evidence type="ECO:0000313" key="1">
    <source>
        <dbReference type="EMBL" id="QHT09985.1"/>
    </source>
</evidence>
<dbReference type="EMBL" id="MN739518">
    <property type="protein sequence ID" value="QHT09985.1"/>
    <property type="molecule type" value="Genomic_DNA"/>
</dbReference>
<proteinExistence type="predicted"/>
<reference evidence="1" key="1">
    <citation type="journal article" date="2020" name="Nature">
        <title>Giant virus diversity and host interactions through global metagenomics.</title>
        <authorList>
            <person name="Schulz F."/>
            <person name="Roux S."/>
            <person name="Paez-Espino D."/>
            <person name="Jungbluth S."/>
            <person name="Walsh D.A."/>
            <person name="Denef V.J."/>
            <person name="McMahon K.D."/>
            <person name="Konstantinidis K.T."/>
            <person name="Eloe-Fadrosh E.A."/>
            <person name="Kyrpides N.C."/>
            <person name="Woyke T."/>
        </authorList>
    </citation>
    <scope>NUCLEOTIDE SEQUENCE</scope>
    <source>
        <strain evidence="1">GVMAG-M-3300023174-104</strain>
    </source>
</reference>
<name>A0A6C0D2P9_9ZZZZ</name>
<sequence length="164" mass="17582">MVKQTYESICTKNGGQLVSASKVKSVDGLQPISACVRKPATGYTLPSMVYSDVNSAVRSICTEKGSNGTCEGEGAIRYVKGLVPRDTKKGDSQFILFANENNDPISISSEGLECNKQLVSCSSKFPILNAPYNVCADKSGNKDPPYCPTNCKLGYSSSQYCIPK</sequence>
<dbReference type="AlphaFoldDB" id="A0A6C0D2P9"/>